<evidence type="ECO:0000256" key="2">
    <source>
        <dbReference type="ARBA" id="ARBA00022723"/>
    </source>
</evidence>
<dbReference type="AlphaFoldDB" id="A0A521E7S5"/>
<dbReference type="InterPro" id="IPR006035">
    <property type="entry name" value="Ureohydrolase"/>
</dbReference>
<evidence type="ECO:0000313" key="7">
    <source>
        <dbReference type="EMBL" id="SMO79210.1"/>
    </source>
</evidence>
<feature type="region of interest" description="Disordered" evidence="6">
    <location>
        <begin position="1"/>
        <end position="21"/>
    </location>
</feature>
<dbReference type="PROSITE" id="PS51409">
    <property type="entry name" value="ARGINASE_2"/>
    <property type="match status" value="1"/>
</dbReference>
<feature type="binding site" evidence="4">
    <location>
        <position position="177"/>
    </location>
    <ligand>
        <name>Mn(2+)</name>
        <dbReference type="ChEBI" id="CHEBI:29035"/>
        <label>1</label>
    </ligand>
</feature>
<name>A0A521E7S5_9EURY</name>
<dbReference type="Gene3D" id="3.40.800.10">
    <property type="entry name" value="Ureohydrolase domain"/>
    <property type="match status" value="1"/>
</dbReference>
<organism evidence="7 8">
    <name type="scientific">Halorubrum cibi</name>
    <dbReference type="NCBI Taxonomy" id="413815"/>
    <lineage>
        <taxon>Archaea</taxon>
        <taxon>Methanobacteriati</taxon>
        <taxon>Methanobacteriota</taxon>
        <taxon>Stenosarchaea group</taxon>
        <taxon>Halobacteria</taxon>
        <taxon>Halobacteriales</taxon>
        <taxon>Haloferacaceae</taxon>
        <taxon>Halorubrum</taxon>
    </lineage>
</organism>
<keyword evidence="2 4" id="KW-0479">Metal-binding</keyword>
<dbReference type="SUPFAM" id="SSF52768">
    <property type="entry name" value="Arginase/deacetylase"/>
    <property type="match status" value="1"/>
</dbReference>
<feature type="binding site" evidence="4">
    <location>
        <position position="175"/>
    </location>
    <ligand>
        <name>Mn(2+)</name>
        <dbReference type="ChEBI" id="CHEBI:29035"/>
        <label>1</label>
    </ligand>
</feature>
<dbReference type="Pfam" id="PF00491">
    <property type="entry name" value="Arginase"/>
    <property type="match status" value="1"/>
</dbReference>
<keyword evidence="8" id="KW-1185">Reference proteome</keyword>
<evidence type="ECO:0000256" key="3">
    <source>
        <dbReference type="ARBA" id="ARBA00022801"/>
    </source>
</evidence>
<protein>
    <submittedName>
        <fullName evidence="7">Agmatinase</fullName>
    </submittedName>
</protein>
<dbReference type="InterPro" id="IPR005925">
    <property type="entry name" value="Agmatinase-rel"/>
</dbReference>
<feature type="binding site" evidence="4">
    <location>
        <position position="268"/>
    </location>
    <ligand>
        <name>Mn(2+)</name>
        <dbReference type="ChEBI" id="CHEBI:29035"/>
        <label>1</label>
    </ligand>
</feature>
<feature type="binding site" evidence="4">
    <location>
        <position position="179"/>
    </location>
    <ligand>
        <name>Mn(2+)</name>
        <dbReference type="ChEBI" id="CHEBI:29035"/>
        <label>1</label>
    </ligand>
</feature>
<dbReference type="GO" id="GO:0033389">
    <property type="term" value="P:putrescine biosynthetic process from arginine, via agmatine"/>
    <property type="evidence" value="ECO:0007669"/>
    <property type="project" value="TreeGrafter"/>
</dbReference>
<dbReference type="PANTHER" id="PTHR11358:SF26">
    <property type="entry name" value="GUANIDINO ACID HYDROLASE, MITOCHONDRIAL"/>
    <property type="match status" value="1"/>
</dbReference>
<accession>A0A521E7S5</accession>
<dbReference type="CDD" id="cd09990">
    <property type="entry name" value="Agmatinase-like"/>
    <property type="match status" value="1"/>
</dbReference>
<comment type="similarity">
    <text evidence="1">Belongs to the arginase family. Agmatinase subfamily.</text>
</comment>
<sequence>MNDPDSSRGDPTNRAAAFRESTAGADVEMAYAGLDTFLKGEPRDPDDLDDVDVAVFGVPYDGAVSNRPGARYGPGAVREASAWWAYLSEYKGALTNMRTGDQVDFDEFTVADAGDAPVFPMDHEATAESVTAYAATLAARAFPVMLGGDHYCTFPAFRGFLEGSDHDSVGFVQIDAHTDTVSESPVFGTDFHGSSTARIAELPGVEYDSVSQVGIRGYESPDFFEFAEETGLNLFTMREIEERGVGPVVADAVEAAAEDTDAVYVTFDIDAVDPGFAPGTGTPCPGGLTSGQALETMEVLGAHDSVGAVDLMEVAPRYDATEGTERLGAYLLVTFLERMFAR</sequence>
<dbReference type="InterPro" id="IPR020855">
    <property type="entry name" value="Ureohydrolase_Mn_BS"/>
</dbReference>
<keyword evidence="3 5" id="KW-0378">Hydrolase</keyword>
<evidence type="ECO:0000256" key="4">
    <source>
        <dbReference type="PIRSR" id="PIRSR036979-1"/>
    </source>
</evidence>
<dbReference type="PRINTS" id="PR00116">
    <property type="entry name" value="ARGINASE"/>
</dbReference>
<dbReference type="PROSITE" id="PS01053">
    <property type="entry name" value="ARGINASE_1"/>
    <property type="match status" value="1"/>
</dbReference>
<dbReference type="GO" id="GO:0046872">
    <property type="term" value="F:metal ion binding"/>
    <property type="evidence" value="ECO:0007669"/>
    <property type="project" value="UniProtKB-KW"/>
</dbReference>
<gene>
    <name evidence="7" type="ORF">SAMN06264867_10981</name>
</gene>
<dbReference type="Proteomes" id="UP000319712">
    <property type="component" value="Unassembled WGS sequence"/>
</dbReference>
<feature type="binding site" evidence="4">
    <location>
        <position position="270"/>
    </location>
    <ligand>
        <name>Mn(2+)</name>
        <dbReference type="ChEBI" id="CHEBI:29035"/>
        <label>1</label>
    </ligand>
</feature>
<dbReference type="EMBL" id="FXTD01000009">
    <property type="protein sequence ID" value="SMO79210.1"/>
    <property type="molecule type" value="Genomic_DNA"/>
</dbReference>
<evidence type="ECO:0000256" key="1">
    <source>
        <dbReference type="ARBA" id="ARBA00009227"/>
    </source>
</evidence>
<evidence type="ECO:0000313" key="8">
    <source>
        <dbReference type="Proteomes" id="UP000319712"/>
    </source>
</evidence>
<dbReference type="GO" id="GO:0008783">
    <property type="term" value="F:agmatinase activity"/>
    <property type="evidence" value="ECO:0007669"/>
    <property type="project" value="TreeGrafter"/>
</dbReference>
<keyword evidence="4" id="KW-0464">Manganese</keyword>
<evidence type="ECO:0000256" key="5">
    <source>
        <dbReference type="RuleBase" id="RU003684"/>
    </source>
</evidence>
<dbReference type="NCBIfam" id="TIGR01230">
    <property type="entry name" value="agmatinase"/>
    <property type="match status" value="1"/>
</dbReference>
<dbReference type="PIRSF" id="PIRSF036979">
    <property type="entry name" value="Arginase"/>
    <property type="match status" value="1"/>
</dbReference>
<dbReference type="InterPro" id="IPR023696">
    <property type="entry name" value="Ureohydrolase_dom_sf"/>
</dbReference>
<feature type="binding site" evidence="4">
    <location>
        <position position="150"/>
    </location>
    <ligand>
        <name>Mn(2+)</name>
        <dbReference type="ChEBI" id="CHEBI:29035"/>
        <label>1</label>
    </ligand>
</feature>
<dbReference type="PANTHER" id="PTHR11358">
    <property type="entry name" value="ARGINASE/AGMATINASE"/>
    <property type="match status" value="1"/>
</dbReference>
<proteinExistence type="inferred from homology"/>
<comment type="cofactor">
    <cofactor evidence="4">
        <name>Mn(2+)</name>
        <dbReference type="ChEBI" id="CHEBI:29035"/>
    </cofactor>
    <text evidence="4">Binds 2 manganese ions per subunit.</text>
</comment>
<evidence type="ECO:0000256" key="6">
    <source>
        <dbReference type="SAM" id="MobiDB-lite"/>
    </source>
</evidence>
<reference evidence="7 8" key="1">
    <citation type="submission" date="2017-05" db="EMBL/GenBank/DDBJ databases">
        <authorList>
            <person name="Varghese N."/>
            <person name="Submissions S."/>
        </authorList>
    </citation>
    <scope>NUCLEOTIDE SEQUENCE [LARGE SCALE GENOMIC DNA]</scope>
    <source>
        <strain evidence="7 8">DSM 19504</strain>
    </source>
</reference>